<comment type="caution">
    <text evidence="5">The sequence shown here is derived from an EMBL/GenBank/DDBJ whole genome shotgun (WGS) entry which is preliminary data.</text>
</comment>
<feature type="domain" description="Nephrocystin 3-like N-terminal" evidence="4">
    <location>
        <begin position="209"/>
        <end position="367"/>
    </location>
</feature>
<evidence type="ECO:0000313" key="6">
    <source>
        <dbReference type="Proteomes" id="UP000191285"/>
    </source>
</evidence>
<dbReference type="Pfam" id="PF22939">
    <property type="entry name" value="WHD_GPIID"/>
    <property type="match status" value="1"/>
</dbReference>
<evidence type="ECO:0000313" key="5">
    <source>
        <dbReference type="EMBL" id="OQE32258.1"/>
    </source>
</evidence>
<feature type="compositionally biased region" description="Polar residues" evidence="2">
    <location>
        <begin position="191"/>
        <end position="206"/>
    </location>
</feature>
<name>A0A1V6U128_9EURO</name>
<evidence type="ECO:0000259" key="3">
    <source>
        <dbReference type="Pfam" id="PF22939"/>
    </source>
</evidence>
<reference evidence="6" key="1">
    <citation type="journal article" date="2017" name="Nat. Microbiol.">
        <title>Global analysis of biosynthetic gene clusters reveals vast potential of secondary metabolite production in Penicillium species.</title>
        <authorList>
            <person name="Nielsen J.C."/>
            <person name="Grijseels S."/>
            <person name="Prigent S."/>
            <person name="Ji B."/>
            <person name="Dainat J."/>
            <person name="Nielsen K.F."/>
            <person name="Frisvad J.C."/>
            <person name="Workman M."/>
            <person name="Nielsen J."/>
        </authorList>
    </citation>
    <scope>NUCLEOTIDE SEQUENCE [LARGE SCALE GENOMIC DNA]</scope>
    <source>
        <strain evidence="6">IBT 24891</strain>
    </source>
</reference>
<keyword evidence="1" id="KW-0677">Repeat</keyword>
<feature type="domain" description="GPI inositol-deacylase winged helix" evidence="3">
    <location>
        <begin position="484"/>
        <end position="551"/>
    </location>
</feature>
<keyword evidence="6" id="KW-1185">Reference proteome</keyword>
<proteinExistence type="predicted"/>
<evidence type="ECO:0000256" key="2">
    <source>
        <dbReference type="SAM" id="MobiDB-lite"/>
    </source>
</evidence>
<dbReference type="Gene3D" id="3.40.50.300">
    <property type="entry name" value="P-loop containing nucleotide triphosphate hydrolases"/>
    <property type="match status" value="1"/>
</dbReference>
<sequence>MIDHMVLELPDYDHYLRLFQEDERLKASIVTVYQDLMEFLHIATRIFFRKNKPRPMIKVALDITWTPFHQRFKDHHEQVRNKALLSSMESSKRAEKEAELERKRAEQDRDVLSKLDKMTTEERKEKAIRKLLDWLDPRDFQDVIHHISGSRHPQTGFWVLESNEYREFVNRSSTHESIRHDESKVLDSKSDSISNGNEDSSTTLGSKQRVRDVTEKELLHNFLWIFGNPGCGKTWLTTLLLDDLSQESFITENKERQQRTVAHFFCNYTEKSSTSDILRSILAQILYAHQDNQDIVDVFCLSYTKSITSLATSNLQLMQLLQLTVRHLRDVFIVIDGLDECWDRKEIAPFLRKLSQEQSVNILVLSRDSDTVLRLNFALVKSLGITSTLNCSDIFSYSASIIDDLWNVAGLREAGFNKDDLASKFTTASNGMFLWVKLTMDWLSSPFLRPKDRIKIIHNIGLPEGMEVLYSRIFKTLSLQPKSQRDFAARILTWTCWSHEQLELDELEAMLNFRNHDEFSSIVRVGCAGLIEITPFSKVQFIHLSAKEFIEDCESHLDSQTIKLIGLFHHASDGSNYLAMRCLEYLSDEVPGGPLSGKLGEPCDRSVVRRQYPFLNYATSNWIAHLDGAKHALNMPLTANYQKLLTYVREFLTSRKRILVWVEAQYTFEKPLAWKSFNQLLSWAATVQGCSDNTIHKDLVDIAKIFVTEFQNMQVNFHLLLSHSPHKIWCGIADWSSPDGPLGSGSSRVVKCTPMAPEGHEDNKSTTPWDSDSPIAVVSELSLDGKDLLVCSAWASREFSALLHKSVTMTEPTTYNKTSMPDLDFESLASGWILRLETWDLVNRKRRDDTKDLLLDPAQVEPQLRKSVCHDTFWDQNNVKVQGRLRFGFPMALSPKQNFVAVLGTVFRITEDTTLACGENWWIKKLENQETSDSCYHDFRIKFSPCDRFVAYHITRRYREPPHLSGGENIEIFDLTHSTAKPIWSRDVPCFYNQPLVREVEAYESIAGSLNVAFHPTLPLVAWAGPMMGTYISDFINNTIGLGRNVTHEKVGELRFSDCGRLLLGTCNSGHLACFTVTEVMGPGELSIHADSPNDSIERMLQSNPQVLSTDPQLTSRILDTPRPVQQLGVGDIQHYGPDLRESKSVVTFMESERGEFSLRGMRDEYAVEQRSIALIPPPLTGPSTETRVLHHTNTVAGCDDQLTVVLSKIGHSWYTQSTREERLGRDPVLYIRPIADLGPWQSAYITSRGMKRKLEIEPDE</sequence>
<dbReference type="Proteomes" id="UP000191285">
    <property type="component" value="Unassembled WGS sequence"/>
</dbReference>
<dbReference type="PANTHER" id="PTHR10039">
    <property type="entry name" value="AMELOGENIN"/>
    <property type="match status" value="1"/>
</dbReference>
<accession>A0A1V6U128</accession>
<protein>
    <submittedName>
        <fullName evidence="5">Uncharacterized protein</fullName>
    </submittedName>
</protein>
<dbReference type="Pfam" id="PF24883">
    <property type="entry name" value="NPHP3_N"/>
    <property type="match status" value="1"/>
</dbReference>
<organism evidence="5 6">
    <name type="scientific">Penicillium steckii</name>
    <dbReference type="NCBI Taxonomy" id="303698"/>
    <lineage>
        <taxon>Eukaryota</taxon>
        <taxon>Fungi</taxon>
        <taxon>Dikarya</taxon>
        <taxon>Ascomycota</taxon>
        <taxon>Pezizomycotina</taxon>
        <taxon>Eurotiomycetes</taxon>
        <taxon>Eurotiomycetidae</taxon>
        <taxon>Eurotiales</taxon>
        <taxon>Aspergillaceae</taxon>
        <taxon>Penicillium</taxon>
    </lineage>
</organism>
<dbReference type="EMBL" id="MLKD01000001">
    <property type="protein sequence ID" value="OQE32258.1"/>
    <property type="molecule type" value="Genomic_DNA"/>
</dbReference>
<dbReference type="InterPro" id="IPR056884">
    <property type="entry name" value="NPHP3-like_N"/>
</dbReference>
<feature type="compositionally biased region" description="Basic and acidic residues" evidence="2">
    <location>
        <begin position="90"/>
        <end position="106"/>
    </location>
</feature>
<dbReference type="PANTHER" id="PTHR10039:SF15">
    <property type="entry name" value="NACHT DOMAIN-CONTAINING PROTEIN"/>
    <property type="match status" value="1"/>
</dbReference>
<dbReference type="InterPro" id="IPR027417">
    <property type="entry name" value="P-loop_NTPase"/>
</dbReference>
<dbReference type="STRING" id="303698.A0A1V6U128"/>
<dbReference type="SUPFAM" id="SSF52540">
    <property type="entry name" value="P-loop containing nucleoside triphosphate hydrolases"/>
    <property type="match status" value="1"/>
</dbReference>
<evidence type="ECO:0000256" key="1">
    <source>
        <dbReference type="ARBA" id="ARBA00022737"/>
    </source>
</evidence>
<feature type="compositionally biased region" description="Basic and acidic residues" evidence="2">
    <location>
        <begin position="179"/>
        <end position="190"/>
    </location>
</feature>
<gene>
    <name evidence="5" type="ORF">PENSTE_c001G08041</name>
</gene>
<dbReference type="InterPro" id="IPR054471">
    <property type="entry name" value="GPIID_WHD"/>
</dbReference>
<feature type="region of interest" description="Disordered" evidence="2">
    <location>
        <begin position="86"/>
        <end position="106"/>
    </location>
</feature>
<feature type="region of interest" description="Disordered" evidence="2">
    <location>
        <begin position="179"/>
        <end position="208"/>
    </location>
</feature>
<dbReference type="AlphaFoldDB" id="A0A1V6U128"/>
<dbReference type="OrthoDB" id="4142738at2759"/>
<evidence type="ECO:0000259" key="4">
    <source>
        <dbReference type="Pfam" id="PF24883"/>
    </source>
</evidence>